<evidence type="ECO:0000313" key="2">
    <source>
        <dbReference type="Proteomes" id="UP000009022"/>
    </source>
</evidence>
<dbReference type="FunCoup" id="B3S811">
    <property type="interactions" value="898"/>
</dbReference>
<dbReference type="CTD" id="6757569"/>
<dbReference type="EMBL" id="DS985255">
    <property type="protein sequence ID" value="EDV21112.1"/>
    <property type="molecule type" value="Genomic_DNA"/>
</dbReference>
<reference evidence="1 2" key="1">
    <citation type="journal article" date="2008" name="Nature">
        <title>The Trichoplax genome and the nature of placozoans.</title>
        <authorList>
            <person name="Srivastava M."/>
            <person name="Begovic E."/>
            <person name="Chapman J."/>
            <person name="Putnam N.H."/>
            <person name="Hellsten U."/>
            <person name="Kawashima T."/>
            <person name="Kuo A."/>
            <person name="Mitros T."/>
            <person name="Salamov A."/>
            <person name="Carpenter M.L."/>
            <person name="Signorovitch A.Y."/>
            <person name="Moreno M.A."/>
            <person name="Kamm K."/>
            <person name="Grimwood J."/>
            <person name="Schmutz J."/>
            <person name="Shapiro H."/>
            <person name="Grigoriev I.V."/>
            <person name="Buss L.W."/>
            <person name="Schierwater B."/>
            <person name="Dellaporta S.L."/>
            <person name="Rokhsar D.S."/>
        </authorList>
    </citation>
    <scope>NUCLEOTIDE SEQUENCE [LARGE SCALE GENOMIC DNA]</scope>
    <source>
        <strain evidence="1 2">Grell-BS-1999</strain>
    </source>
</reference>
<evidence type="ECO:0000313" key="1">
    <source>
        <dbReference type="EMBL" id="EDV21112.1"/>
    </source>
</evidence>
<dbReference type="GO" id="GO:0005634">
    <property type="term" value="C:nucleus"/>
    <property type="evidence" value="ECO:0000318"/>
    <property type="project" value="GO_Central"/>
</dbReference>
<accession>B3S811</accession>
<dbReference type="eggNOG" id="KOG2558">
    <property type="taxonomic scope" value="Eukaryota"/>
</dbReference>
<dbReference type="HOGENOM" id="CLU_036725_1_0_1"/>
<dbReference type="PhylomeDB" id="B3S811"/>
<dbReference type="RefSeq" id="XP_002116442.1">
    <property type="nucleotide sequence ID" value="XM_002116406.1"/>
</dbReference>
<dbReference type="PANTHER" id="PTHR13374:SF3">
    <property type="entry name" value="DET1 HOMOLOG"/>
    <property type="match status" value="1"/>
</dbReference>
<protein>
    <recommendedName>
        <fullName evidence="3">DET1 homolog</fullName>
    </recommendedName>
</protein>
<dbReference type="GO" id="GO:0031461">
    <property type="term" value="C:cullin-RING ubiquitin ligase complex"/>
    <property type="evidence" value="ECO:0000318"/>
    <property type="project" value="GO_Central"/>
</dbReference>
<dbReference type="InParanoid" id="B3S811"/>
<gene>
    <name evidence="1" type="ORF">TRIADDRAFT_50870</name>
</gene>
<dbReference type="GeneID" id="6757569"/>
<organism evidence="1 2">
    <name type="scientific">Trichoplax adhaerens</name>
    <name type="common">Trichoplax reptans</name>
    <dbReference type="NCBI Taxonomy" id="10228"/>
    <lineage>
        <taxon>Eukaryota</taxon>
        <taxon>Metazoa</taxon>
        <taxon>Placozoa</taxon>
        <taxon>Uniplacotomia</taxon>
        <taxon>Trichoplacea</taxon>
        <taxon>Trichoplacidae</taxon>
        <taxon>Trichoplax</taxon>
    </lineage>
</organism>
<dbReference type="Pfam" id="PF09737">
    <property type="entry name" value="Det1"/>
    <property type="match status" value="1"/>
</dbReference>
<evidence type="ECO:0008006" key="3">
    <source>
        <dbReference type="Google" id="ProtNLM"/>
    </source>
</evidence>
<dbReference type="AlphaFoldDB" id="B3S811"/>
<proteinExistence type="predicted"/>
<dbReference type="OMA" id="ITPCLTI"/>
<dbReference type="Proteomes" id="UP000009022">
    <property type="component" value="Unassembled WGS sequence"/>
</dbReference>
<dbReference type="InterPro" id="IPR019138">
    <property type="entry name" value="De-etiolated_protein_1_Det1"/>
</dbReference>
<dbReference type="PANTHER" id="PTHR13374">
    <property type="entry name" value="DET1 HOMOLOG DE-ETIOLATED-1 HOMOLOG"/>
    <property type="match status" value="1"/>
</dbReference>
<dbReference type="OrthoDB" id="18339at2759"/>
<dbReference type="GO" id="GO:0016567">
    <property type="term" value="P:protein ubiquitination"/>
    <property type="evidence" value="ECO:0000318"/>
    <property type="project" value="GO_Central"/>
</dbReference>
<dbReference type="GO" id="GO:0032436">
    <property type="term" value="P:positive regulation of proteasomal ubiquitin-dependent protein catabolic process"/>
    <property type="evidence" value="ECO:0000318"/>
    <property type="project" value="GO_Central"/>
</dbReference>
<dbReference type="GO" id="GO:0031625">
    <property type="term" value="F:ubiquitin protein ligase binding"/>
    <property type="evidence" value="ECO:0000318"/>
    <property type="project" value="GO_Central"/>
</dbReference>
<sequence>MEAEKKHKLHESERPFRPRRLPIQNIVWKLHQRQCNQASPGTNWYQTRSLYQNICPNFTVVDVEKRLCFMRKFSPDGNSFIAFSLDQKSVEIYQFQGPSAAESLLHANVDAAYLRSKIFDVFFKRQFITTVTSNGELLNRECSLYTDDSRYVIVCSAIAVPEDPSPYFYDIYRSNESVFPNVRSPLEHYTIHIIDLQTGRHCDQKTFRYDKIYLSHNQGLYLYKDILTVLSVQQQTIHIFQVTKHGLLIDIRTIGRFCFDDDELALSALSANITSHHYQSNTTASTHPQRRDRPFCDTSINSLKHRLLTYLWRKANQEGPDGLRRFYKHYIYFCALRMWKMQMLDEEHLLIKYANEDVVTMRVMDPNAQPSLFVIYNTKSTKVIAVFENTSELLLRLFEEFCDQFRNAQLHLAIPFTSSASNNLHARQLLRRFKDTIVSAKYGGHIEAVKRLLAQLPISAQSFSSSPYLDLSLFSFDDKWISQLERPKPCGDHPIKFFGRDSGLLKFKIFPGIPDVQSPPLARRLVAFTFHPFYPFAISVQRTNIDYIVNFHFRHNSKDNKEYVI</sequence>
<dbReference type="KEGG" id="tad:TRIADDRAFT_50870"/>
<name>B3S811_TRIAD</name>
<dbReference type="GO" id="GO:1990756">
    <property type="term" value="F:ubiquitin-like ligase-substrate adaptor activity"/>
    <property type="evidence" value="ECO:0000318"/>
    <property type="project" value="GO_Central"/>
</dbReference>
<dbReference type="STRING" id="10228.B3S811"/>
<keyword evidence="2" id="KW-1185">Reference proteome</keyword>